<keyword evidence="4 7" id="KW-1133">Transmembrane helix</keyword>
<feature type="transmembrane region" description="Helical" evidence="7">
    <location>
        <begin position="350"/>
        <end position="370"/>
    </location>
</feature>
<feature type="transmembrane region" description="Helical" evidence="7">
    <location>
        <begin position="376"/>
        <end position="401"/>
    </location>
</feature>
<dbReference type="EMBL" id="CBMG010000348">
    <property type="protein sequence ID" value="CEG03247.1"/>
    <property type="molecule type" value="Genomic_DNA"/>
</dbReference>
<dbReference type="GO" id="GO:0016020">
    <property type="term" value="C:membrane"/>
    <property type="evidence" value="ECO:0007669"/>
    <property type="project" value="UniProtKB-SubCell"/>
</dbReference>
<proteinExistence type="predicted"/>
<dbReference type="Gene3D" id="1.20.1740.10">
    <property type="entry name" value="Amino acid/polyamine transporter I"/>
    <property type="match status" value="1"/>
</dbReference>
<evidence type="ECO:0000313" key="8">
    <source>
        <dbReference type="EMBL" id="CEG03247.1"/>
    </source>
</evidence>
<feature type="transmembrane region" description="Helical" evidence="7">
    <location>
        <begin position="413"/>
        <end position="431"/>
    </location>
</feature>
<organism evidence="8">
    <name type="scientific">Fusarium acuminatum CS5907</name>
    <dbReference type="NCBI Taxonomy" id="1318461"/>
    <lineage>
        <taxon>Eukaryota</taxon>
        <taxon>Fungi</taxon>
        <taxon>Dikarya</taxon>
        <taxon>Ascomycota</taxon>
        <taxon>Pezizomycotina</taxon>
        <taxon>Sordariomycetes</taxon>
        <taxon>Hypocreomycetidae</taxon>
        <taxon>Hypocreales</taxon>
        <taxon>Nectriaceae</taxon>
        <taxon>Fusarium</taxon>
        <taxon>Fusarium tricinctum species complex</taxon>
    </lineage>
</organism>
<comment type="subcellular location">
    <subcellularLocation>
        <location evidence="1">Membrane</location>
        <topology evidence="1">Multi-pass membrane protein</topology>
    </subcellularLocation>
</comment>
<sequence>MSKEGKRHSSNASSASNASMAYSQSDDAGVRALGYVPELSRNRSLFTLTFQLLAMTAIPYGEGAPLINAIYGGGQLTIFVGWIANQSRSTVAVVLSYISGWLMLLSNWIVCLSINFGFASILSAVITLHTDGLQLQPWHQLLIFYALCLVSLAIVILWNKFLPTLDTIATVWNLATLIIFLIALSASAKSGRQSTSHALGYYDDSLSGWGGFSFFIGMLPPAYTFCAIGLICSMAEEVDKPAIKVPTAMSIIIPISTIAGLMFILPICVTMPPLEEILLAPGGQALPYIIYHVMSTAAGSAALNALLLITVFFCSTAVTVPASRYTYAFARDNAMPGAALWSKIHPNLGVPVNALYLMTAFQMLLGLISLGSSTAFTAFVSMTTIALQVSYGIPIAISMWYRRSNVKQAQWKLPNIVGWIVNTIAIIWISFECVLFSMPVTMAISNPEEMNYASVVLIGLGILVTVWYLLHARKVFQGPPTYNSI</sequence>
<feature type="transmembrane region" description="Helical" evidence="7">
    <location>
        <begin position="138"/>
        <end position="158"/>
    </location>
</feature>
<name>A0A096PEJ4_9HYPO</name>
<dbReference type="GO" id="GO:0022857">
    <property type="term" value="F:transmembrane transporter activity"/>
    <property type="evidence" value="ECO:0007669"/>
    <property type="project" value="InterPro"/>
</dbReference>
<feature type="transmembrane region" description="Helical" evidence="7">
    <location>
        <begin position="105"/>
        <end position="126"/>
    </location>
</feature>
<evidence type="ECO:0000256" key="1">
    <source>
        <dbReference type="ARBA" id="ARBA00004141"/>
    </source>
</evidence>
<gene>
    <name evidence="8" type="ORF">BN851_0016830</name>
</gene>
<keyword evidence="5 7" id="KW-0472">Membrane</keyword>
<evidence type="ECO:0000256" key="6">
    <source>
        <dbReference type="SAM" id="MobiDB-lite"/>
    </source>
</evidence>
<accession>A0A096PEJ4</accession>
<feature type="transmembrane region" description="Helical" evidence="7">
    <location>
        <begin position="451"/>
        <end position="470"/>
    </location>
</feature>
<dbReference type="AlphaFoldDB" id="A0A096PEJ4"/>
<comment type="caution">
    <text evidence="8">The sequence shown here is derived from an EMBL/GenBank/DDBJ whole genome shotgun (WGS) entry which is preliminary data.</text>
</comment>
<evidence type="ECO:0000256" key="4">
    <source>
        <dbReference type="ARBA" id="ARBA00022989"/>
    </source>
</evidence>
<evidence type="ECO:0000256" key="3">
    <source>
        <dbReference type="ARBA" id="ARBA00022692"/>
    </source>
</evidence>
<feature type="transmembrane region" description="Helical" evidence="7">
    <location>
        <begin position="247"/>
        <end position="269"/>
    </location>
</feature>
<protein>
    <submittedName>
        <fullName evidence="8">WGS project CBMG000000000 data, contig CS5907-c000348</fullName>
    </submittedName>
</protein>
<feature type="region of interest" description="Disordered" evidence="6">
    <location>
        <begin position="1"/>
        <end position="20"/>
    </location>
</feature>
<reference evidence="8" key="1">
    <citation type="submission" date="2013-05" db="EMBL/GenBank/DDBJ databases">
        <title>Draft genome sequences of six wheat associated Fusarium spp. isolates.</title>
        <authorList>
            <person name="Moolhuijzen P.M."/>
            <person name="Manners J.M."/>
            <person name="Wilcox S."/>
            <person name="Bellgard M.I."/>
            <person name="Gardiner D.M."/>
        </authorList>
    </citation>
    <scope>NUCLEOTIDE SEQUENCE</scope>
    <source>
        <strain evidence="8">CS5907</strain>
        <strain evidence="8">CS5907</strain>
    </source>
</reference>
<feature type="transmembrane region" description="Helical" evidence="7">
    <location>
        <begin position="208"/>
        <end position="235"/>
    </location>
</feature>
<dbReference type="PANTHER" id="PTHR45649:SF28">
    <property type="entry name" value="TRANSPORTER, PUTATIVE (EUROFUNG)-RELATED"/>
    <property type="match status" value="1"/>
</dbReference>
<keyword evidence="2" id="KW-0813">Transport</keyword>
<feature type="transmembrane region" description="Helical" evidence="7">
    <location>
        <begin position="289"/>
        <end position="314"/>
    </location>
</feature>
<keyword evidence="3 7" id="KW-0812">Transmembrane</keyword>
<evidence type="ECO:0000256" key="5">
    <source>
        <dbReference type="ARBA" id="ARBA00023136"/>
    </source>
</evidence>
<dbReference type="Pfam" id="PF13520">
    <property type="entry name" value="AA_permease_2"/>
    <property type="match status" value="1"/>
</dbReference>
<evidence type="ECO:0000256" key="2">
    <source>
        <dbReference type="ARBA" id="ARBA00022448"/>
    </source>
</evidence>
<evidence type="ECO:0000256" key="7">
    <source>
        <dbReference type="SAM" id="Phobius"/>
    </source>
</evidence>
<feature type="compositionally biased region" description="Low complexity" evidence="6">
    <location>
        <begin position="10"/>
        <end position="20"/>
    </location>
</feature>
<feature type="transmembrane region" description="Helical" evidence="7">
    <location>
        <begin position="170"/>
        <end position="188"/>
    </location>
</feature>
<dbReference type="InterPro" id="IPR002293">
    <property type="entry name" value="AA/rel_permease1"/>
</dbReference>
<dbReference type="PANTHER" id="PTHR45649">
    <property type="entry name" value="AMINO-ACID PERMEASE BAT1"/>
    <property type="match status" value="1"/>
</dbReference>